<reference evidence="4" key="1">
    <citation type="journal article" date="2012" name="Nature">
        <title>The tomato genome sequence provides insights into fleshy fruit evolution.</title>
        <authorList>
            <consortium name="Tomato Genome Consortium"/>
        </authorList>
    </citation>
    <scope>NUCLEOTIDE SEQUENCE [LARGE SCALE GENOMIC DNA]</scope>
    <source>
        <strain evidence="4">cv. Heinz 1706</strain>
    </source>
</reference>
<dbReference type="PANTHER" id="PTHR23115">
    <property type="entry name" value="TRANSLATION FACTOR"/>
    <property type="match status" value="1"/>
</dbReference>
<organism evidence="4">
    <name type="scientific">Solanum lycopersicum</name>
    <name type="common">Tomato</name>
    <name type="synonym">Lycopersicon esculentum</name>
    <dbReference type="NCBI Taxonomy" id="4081"/>
    <lineage>
        <taxon>Eukaryota</taxon>
        <taxon>Viridiplantae</taxon>
        <taxon>Streptophyta</taxon>
        <taxon>Embryophyta</taxon>
        <taxon>Tracheophyta</taxon>
        <taxon>Spermatophyta</taxon>
        <taxon>Magnoliopsida</taxon>
        <taxon>eudicotyledons</taxon>
        <taxon>Gunneridae</taxon>
        <taxon>Pentapetalae</taxon>
        <taxon>asterids</taxon>
        <taxon>lamiids</taxon>
        <taxon>Solanales</taxon>
        <taxon>Solanaceae</taxon>
        <taxon>Solanoideae</taxon>
        <taxon>Solaneae</taxon>
        <taxon>Solanum</taxon>
        <taxon>Solanum subgen. Lycopersicon</taxon>
    </lineage>
</organism>
<dbReference type="Gene3D" id="2.40.30.10">
    <property type="entry name" value="Translation factors"/>
    <property type="match status" value="2"/>
</dbReference>
<dbReference type="Pfam" id="PF22594">
    <property type="entry name" value="GTP-eEF1A_C"/>
    <property type="match status" value="1"/>
</dbReference>
<dbReference type="GO" id="GO:0005525">
    <property type="term" value="F:GTP binding"/>
    <property type="evidence" value="ECO:0007669"/>
    <property type="project" value="UniProtKB-KW"/>
</dbReference>
<protein>
    <recommendedName>
        <fullName evidence="3">GTP-eEF1A C-terminal domain-containing protein</fullName>
    </recommendedName>
</protein>
<keyword evidence="1" id="KW-0547">Nucleotide-binding</keyword>
<keyword evidence="5" id="KW-1185">Reference proteome</keyword>
<evidence type="ECO:0000313" key="5">
    <source>
        <dbReference type="Proteomes" id="UP000004994"/>
    </source>
</evidence>
<evidence type="ECO:0000256" key="2">
    <source>
        <dbReference type="ARBA" id="ARBA00023134"/>
    </source>
</evidence>
<dbReference type="InParanoid" id="A0A3Q7GJ77"/>
<dbReference type="EnsemblPlants" id="Solyc03g118990.2.1">
    <property type="protein sequence ID" value="Solyc03g118990.2.1"/>
    <property type="gene ID" value="Solyc03g118990.2"/>
</dbReference>
<proteinExistence type="predicted"/>
<dbReference type="Gene3D" id="3.40.50.300">
    <property type="entry name" value="P-loop containing nucleotide triphosphate hydrolases"/>
    <property type="match status" value="1"/>
</dbReference>
<dbReference type="InterPro" id="IPR009000">
    <property type="entry name" value="Transl_B-barrel_sf"/>
</dbReference>
<dbReference type="AlphaFoldDB" id="A0A3Q7GJ77"/>
<dbReference type="SUPFAM" id="SSF50447">
    <property type="entry name" value="Translation proteins"/>
    <property type="match status" value="1"/>
</dbReference>
<evidence type="ECO:0000256" key="1">
    <source>
        <dbReference type="ARBA" id="ARBA00022741"/>
    </source>
</evidence>
<accession>A0A3Q7GJ77</accession>
<dbReference type="SUPFAM" id="SSF50465">
    <property type="entry name" value="EF-Tu/eEF-1alpha/eIF2-gamma C-terminal domain"/>
    <property type="match status" value="1"/>
</dbReference>
<dbReference type="Gramene" id="Solyc03g118990.2.1">
    <property type="protein sequence ID" value="Solyc03g118990.2.1"/>
    <property type="gene ID" value="Solyc03g118990.2"/>
</dbReference>
<reference evidence="4" key="2">
    <citation type="submission" date="2019-01" db="UniProtKB">
        <authorList>
            <consortium name="EnsemblPlants"/>
        </authorList>
    </citation>
    <scope>IDENTIFICATION</scope>
    <source>
        <strain evidence="4">cv. Heinz 1706</strain>
    </source>
</reference>
<evidence type="ECO:0000313" key="4">
    <source>
        <dbReference type="EnsemblPlants" id="Solyc03g118990.2.1"/>
    </source>
</evidence>
<dbReference type="InterPro" id="IPR050100">
    <property type="entry name" value="TRAFAC_GTPase_members"/>
</dbReference>
<dbReference type="InterPro" id="IPR027417">
    <property type="entry name" value="P-loop_NTPase"/>
</dbReference>
<dbReference type="Proteomes" id="UP000004994">
    <property type="component" value="Chromosome 3"/>
</dbReference>
<dbReference type="InterPro" id="IPR009001">
    <property type="entry name" value="Transl_elong_EF1A/Init_IF2_C"/>
</dbReference>
<feature type="domain" description="GTP-eEF1A C-terminal" evidence="3">
    <location>
        <begin position="136"/>
        <end position="204"/>
    </location>
</feature>
<dbReference type="OMA" id="EGICEWW"/>
<dbReference type="InterPro" id="IPR054696">
    <property type="entry name" value="GTP-eEF1A_C"/>
</dbReference>
<evidence type="ECO:0000259" key="3">
    <source>
        <dbReference type="Pfam" id="PF22594"/>
    </source>
</evidence>
<sequence>MIPFLKSSQYNVKKDVQFLPISGLLGSNMKTWVEEGICEWWDGPCLFEAFDAVEVPLQDPEGPLRIPIIDKFKDPGTVVMGKTESGSICEDDSLLMMPNKAVVKVPALFFDEDRVRYTDPGKMYELAKPIPAVTEFVAELQILELLFNAIFTAGYKAVLHIHVIVEECEIVELMQQIDIKKKKSMKKKPLFVKNGAIVLCRVQVLIFRNNHARGKVS</sequence>
<dbReference type="STRING" id="4081.A0A3Q7GJ77"/>
<name>A0A3Q7GJ77_SOLLC</name>
<keyword evidence="2" id="KW-0342">GTP-binding</keyword>